<dbReference type="PANTHER" id="PTHR38042">
    <property type="entry name" value="UROPORPHYRINOGEN-III SYNTHASE, CHLOROPLASTIC"/>
    <property type="match status" value="1"/>
</dbReference>
<proteinExistence type="inferred from homology"/>
<dbReference type="GO" id="GO:0006780">
    <property type="term" value="P:uroporphyrinogen III biosynthetic process"/>
    <property type="evidence" value="ECO:0007669"/>
    <property type="project" value="UniProtKB-UniRule"/>
</dbReference>
<dbReference type="PANTHER" id="PTHR38042:SF1">
    <property type="entry name" value="UROPORPHYRINOGEN-III SYNTHASE, CHLOROPLASTIC"/>
    <property type="match status" value="1"/>
</dbReference>
<evidence type="ECO:0000256" key="3">
    <source>
        <dbReference type="ARBA" id="ARBA00013109"/>
    </source>
</evidence>
<keyword evidence="4 9" id="KW-0456">Lyase</keyword>
<dbReference type="InterPro" id="IPR039793">
    <property type="entry name" value="UROS/Hem4"/>
</dbReference>
<dbReference type="GO" id="GO:0004852">
    <property type="term" value="F:uroporphyrinogen-III synthase activity"/>
    <property type="evidence" value="ECO:0007669"/>
    <property type="project" value="UniProtKB-UniRule"/>
</dbReference>
<dbReference type="Proteomes" id="UP000254649">
    <property type="component" value="Unassembled WGS sequence"/>
</dbReference>
<comment type="pathway">
    <text evidence="1 9">Porphyrin-containing compound metabolism; protoporphyrin-IX biosynthesis; coproporphyrinogen-III from 5-aminolevulinate: step 3/4.</text>
</comment>
<comment type="function">
    <text evidence="6 9">Catalyzes cyclization of the linear tetrapyrrole, hydroxymethylbilane, to the macrocyclic uroporphyrinogen III.</text>
</comment>
<dbReference type="InterPro" id="IPR036108">
    <property type="entry name" value="4pyrrol_syn_uPrphyn_synt_sf"/>
</dbReference>
<keyword evidence="12" id="KW-1185">Reference proteome</keyword>
<evidence type="ECO:0000256" key="7">
    <source>
        <dbReference type="ARBA" id="ARBA00040167"/>
    </source>
</evidence>
<evidence type="ECO:0000256" key="6">
    <source>
        <dbReference type="ARBA" id="ARBA00037589"/>
    </source>
</evidence>
<reference evidence="11 12" key="1">
    <citation type="submission" date="2018-06" db="EMBL/GenBank/DDBJ databases">
        <authorList>
            <consortium name="Pathogen Informatics"/>
            <person name="Doyle S."/>
        </authorList>
    </citation>
    <scope>NUCLEOTIDE SEQUENCE [LARGE SCALE GENOMIC DNA]</scope>
    <source>
        <strain evidence="11 12">NCTC10801</strain>
    </source>
</reference>
<evidence type="ECO:0000256" key="2">
    <source>
        <dbReference type="ARBA" id="ARBA00008133"/>
    </source>
</evidence>
<dbReference type="SUPFAM" id="SSF69618">
    <property type="entry name" value="HemD-like"/>
    <property type="match status" value="1"/>
</dbReference>
<dbReference type="Gene3D" id="3.40.50.10090">
    <property type="match status" value="2"/>
</dbReference>
<dbReference type="AlphaFoldDB" id="A0A380TNV7"/>
<evidence type="ECO:0000313" key="11">
    <source>
        <dbReference type="EMBL" id="SUT89239.1"/>
    </source>
</evidence>
<dbReference type="GO" id="GO:0006782">
    <property type="term" value="P:protoporphyrinogen IX biosynthetic process"/>
    <property type="evidence" value="ECO:0007669"/>
    <property type="project" value="UniProtKB-UniRule"/>
</dbReference>
<evidence type="ECO:0000259" key="10">
    <source>
        <dbReference type="Pfam" id="PF02602"/>
    </source>
</evidence>
<gene>
    <name evidence="11" type="ORF">NCTC10801_00856</name>
</gene>
<organism evidence="11 12">
    <name type="scientific">[Actinobacillus] rossii</name>
    <dbReference type="NCBI Taxonomy" id="123820"/>
    <lineage>
        <taxon>Bacteria</taxon>
        <taxon>Pseudomonadati</taxon>
        <taxon>Pseudomonadota</taxon>
        <taxon>Gammaproteobacteria</taxon>
        <taxon>Pasteurellales</taxon>
        <taxon>Pasteurellaceae</taxon>
    </lineage>
</organism>
<protein>
    <recommendedName>
        <fullName evidence="7 9">Uroporphyrinogen-III synthase</fullName>
        <ecNumber evidence="3 9">4.2.1.75</ecNumber>
    </recommendedName>
</protein>
<evidence type="ECO:0000256" key="1">
    <source>
        <dbReference type="ARBA" id="ARBA00004772"/>
    </source>
</evidence>
<name>A0A380TNV7_9PAST</name>
<evidence type="ECO:0000313" key="12">
    <source>
        <dbReference type="Proteomes" id="UP000254649"/>
    </source>
</evidence>
<keyword evidence="5 9" id="KW-0627">Porphyrin biosynthesis</keyword>
<evidence type="ECO:0000256" key="5">
    <source>
        <dbReference type="ARBA" id="ARBA00023244"/>
    </source>
</evidence>
<evidence type="ECO:0000256" key="4">
    <source>
        <dbReference type="ARBA" id="ARBA00023239"/>
    </source>
</evidence>
<dbReference type="EC" id="4.2.1.75" evidence="3 9"/>
<sequence length="250" mass="27709">MAVLVTRPDKRGEELVDMLNKTGIAAIHLPLFNIMAGRELNELPNKISQLRVGDIVFAVSKNAIKFAAETLKSVGIHWRNDVQYFAVGQSSAEYFSAQSEQSVVYPFGQENSEGLLNLPALQQLGEKTVLILRGNGGRELFPEQAAIRGAKVDIVECYQRVPVEYNRIAQTDLCKRAGISTIIVTSAEILKTLIEFVPVEEQAWLTSCQLVTVSRRIANLAIKCGWKMEQILISPRADNATLVETVQTRP</sequence>
<dbReference type="Pfam" id="PF02602">
    <property type="entry name" value="HEM4"/>
    <property type="match status" value="1"/>
</dbReference>
<dbReference type="UniPathway" id="UPA00251">
    <property type="reaction ID" value="UER00320"/>
</dbReference>
<dbReference type="CDD" id="cd06578">
    <property type="entry name" value="HemD"/>
    <property type="match status" value="1"/>
</dbReference>
<comment type="similarity">
    <text evidence="2 9">Belongs to the uroporphyrinogen-III synthase family.</text>
</comment>
<evidence type="ECO:0000256" key="9">
    <source>
        <dbReference type="RuleBase" id="RU366031"/>
    </source>
</evidence>
<dbReference type="InterPro" id="IPR003754">
    <property type="entry name" value="4pyrrol_synth_uPrphyn_synth"/>
</dbReference>
<accession>A0A380TNV7</accession>
<dbReference type="EMBL" id="UFRQ01000003">
    <property type="protein sequence ID" value="SUT89239.1"/>
    <property type="molecule type" value="Genomic_DNA"/>
</dbReference>
<comment type="catalytic activity">
    <reaction evidence="8 9">
        <text>hydroxymethylbilane = uroporphyrinogen III + H2O</text>
        <dbReference type="Rhea" id="RHEA:18965"/>
        <dbReference type="ChEBI" id="CHEBI:15377"/>
        <dbReference type="ChEBI" id="CHEBI:57308"/>
        <dbReference type="ChEBI" id="CHEBI:57845"/>
        <dbReference type="EC" id="4.2.1.75"/>
    </reaction>
</comment>
<dbReference type="OrthoDB" id="9787650at2"/>
<feature type="domain" description="Tetrapyrrole biosynthesis uroporphyrinogen III synthase" evidence="10">
    <location>
        <begin position="14"/>
        <end position="243"/>
    </location>
</feature>
<evidence type="ECO:0000256" key="8">
    <source>
        <dbReference type="ARBA" id="ARBA00048617"/>
    </source>
</evidence>